<accession>B0W3R9</accession>
<proteinExistence type="predicted"/>
<feature type="domain" description="DEAD/DEAH-box helicase" evidence="1">
    <location>
        <begin position="2"/>
        <end position="78"/>
    </location>
</feature>
<evidence type="ECO:0000313" key="2">
    <source>
        <dbReference type="EMBL" id="EDS32216.1"/>
    </source>
</evidence>
<dbReference type="EMBL" id="DS231833">
    <property type="protein sequence ID" value="EDS32216.1"/>
    <property type="molecule type" value="Genomic_DNA"/>
</dbReference>
<reference evidence="3" key="2">
    <citation type="submission" date="2021-02" db="UniProtKB">
        <authorList>
            <consortium name="EnsemblMetazoa"/>
        </authorList>
    </citation>
    <scope>IDENTIFICATION</scope>
    <source>
        <strain evidence="3">JHB</strain>
    </source>
</reference>
<dbReference type="InterPro" id="IPR027417">
    <property type="entry name" value="P-loop_NTPase"/>
</dbReference>
<dbReference type="STRING" id="7176.B0W3R9"/>
<keyword evidence="2" id="KW-0378">Hydrolase</keyword>
<keyword evidence="2" id="KW-0067">ATP-binding</keyword>
<organism>
    <name type="scientific">Culex quinquefasciatus</name>
    <name type="common">Southern house mosquito</name>
    <name type="synonym">Culex pungens</name>
    <dbReference type="NCBI Taxonomy" id="7176"/>
    <lineage>
        <taxon>Eukaryota</taxon>
        <taxon>Metazoa</taxon>
        <taxon>Ecdysozoa</taxon>
        <taxon>Arthropoda</taxon>
        <taxon>Hexapoda</taxon>
        <taxon>Insecta</taxon>
        <taxon>Pterygota</taxon>
        <taxon>Neoptera</taxon>
        <taxon>Endopterygota</taxon>
        <taxon>Diptera</taxon>
        <taxon>Nematocera</taxon>
        <taxon>Culicoidea</taxon>
        <taxon>Culicidae</taxon>
        <taxon>Culicinae</taxon>
        <taxon>Culicini</taxon>
        <taxon>Culex</taxon>
        <taxon>Culex</taxon>
    </lineage>
</organism>
<evidence type="ECO:0000313" key="4">
    <source>
        <dbReference type="Proteomes" id="UP000002320"/>
    </source>
</evidence>
<evidence type="ECO:0000313" key="3">
    <source>
        <dbReference type="EnsemblMetazoa" id="CPIJ002085-PA"/>
    </source>
</evidence>
<dbReference type="SUPFAM" id="SSF52540">
    <property type="entry name" value="P-loop containing nucleoside triphosphate hydrolases"/>
    <property type="match status" value="1"/>
</dbReference>
<dbReference type="InterPro" id="IPR011545">
    <property type="entry name" value="DEAD/DEAH_box_helicase_dom"/>
</dbReference>
<keyword evidence="2" id="KW-0347">Helicase</keyword>
<keyword evidence="4" id="KW-1185">Reference proteome</keyword>
<dbReference type="VEuPathDB" id="VectorBase:CPIJ002085"/>
<gene>
    <name evidence="3" type="primary">6032815</name>
    <name evidence="2" type="ORF">CpipJ_CPIJ002085</name>
</gene>
<name>B0W3R9_CULQU</name>
<dbReference type="InParanoid" id="B0W3R9"/>
<keyword evidence="2" id="KW-0547">Nucleotide-binding</keyword>
<sequence>MGVKVCVVTGRTDELLEVQRLQTRPHIVVAMPCRLAAHLTVCNTHLFRALQFLIVNEADWMLSGSLDNDLKAIGRFLSETLDQRLSESSSANWLARRSTSECSLGLTQFCSLSVELRVQQTREELYRGVNFGFGVDFGVQQVQLQISSENAASQLERSSKTWEMTAQ</sequence>
<reference evidence="2" key="1">
    <citation type="submission" date="2007-03" db="EMBL/GenBank/DDBJ databases">
        <title>Annotation of Culex pipiens quinquefasciatus.</title>
        <authorList>
            <consortium name="The Broad Institute Genome Sequencing Platform"/>
            <person name="Atkinson P.W."/>
            <person name="Hemingway J."/>
            <person name="Christensen B.M."/>
            <person name="Higgs S."/>
            <person name="Kodira C."/>
            <person name="Hannick L."/>
            <person name="Megy K."/>
            <person name="O'Leary S."/>
            <person name="Pearson M."/>
            <person name="Haas B.J."/>
            <person name="Mauceli E."/>
            <person name="Wortman J.R."/>
            <person name="Lee N.H."/>
            <person name="Guigo R."/>
            <person name="Stanke M."/>
            <person name="Alvarado L."/>
            <person name="Amedeo P."/>
            <person name="Antoine C.H."/>
            <person name="Arensburger P."/>
            <person name="Bidwell S.L."/>
            <person name="Crawford M."/>
            <person name="Camaro F."/>
            <person name="Devon K."/>
            <person name="Engels R."/>
            <person name="Hammond M."/>
            <person name="Howarth C."/>
            <person name="Koehrsen M."/>
            <person name="Lawson D."/>
            <person name="Montgomery P."/>
            <person name="Nene V."/>
            <person name="Nusbaum C."/>
            <person name="Puiu D."/>
            <person name="Romero-Severson J."/>
            <person name="Severson D.W."/>
            <person name="Shumway M."/>
            <person name="Sisk P."/>
            <person name="Stolte C."/>
            <person name="Zeng Q."/>
            <person name="Eisenstadt E."/>
            <person name="Fraser-Liggett C."/>
            <person name="Strausberg R."/>
            <person name="Galagan J."/>
            <person name="Birren B."/>
            <person name="Collins F.H."/>
        </authorList>
    </citation>
    <scope>NUCLEOTIDE SEQUENCE [LARGE SCALE GENOMIC DNA]</scope>
    <source>
        <strain evidence="2">JHB</strain>
    </source>
</reference>
<dbReference type="GO" id="GO:0004386">
    <property type="term" value="F:helicase activity"/>
    <property type="evidence" value="ECO:0007669"/>
    <property type="project" value="UniProtKB-KW"/>
</dbReference>
<protein>
    <submittedName>
        <fullName evidence="2 3">DEAD box ATP-dependent RNA helicase</fullName>
    </submittedName>
</protein>
<dbReference type="GO" id="GO:0005524">
    <property type="term" value="F:ATP binding"/>
    <property type="evidence" value="ECO:0007669"/>
    <property type="project" value="InterPro"/>
</dbReference>
<dbReference type="KEGG" id="cqu:CpipJ_CPIJ002085"/>
<dbReference type="EnsemblMetazoa" id="CPIJ002085-RA">
    <property type="protein sequence ID" value="CPIJ002085-PA"/>
    <property type="gene ID" value="CPIJ002085"/>
</dbReference>
<dbReference type="Pfam" id="PF00270">
    <property type="entry name" value="DEAD"/>
    <property type="match status" value="1"/>
</dbReference>
<dbReference type="Gene3D" id="3.40.50.300">
    <property type="entry name" value="P-loop containing nucleotide triphosphate hydrolases"/>
    <property type="match status" value="1"/>
</dbReference>
<dbReference type="Proteomes" id="UP000002320">
    <property type="component" value="Unassembled WGS sequence"/>
</dbReference>
<dbReference type="eggNOG" id="KOG0340">
    <property type="taxonomic scope" value="Eukaryota"/>
</dbReference>
<evidence type="ECO:0000259" key="1">
    <source>
        <dbReference type="Pfam" id="PF00270"/>
    </source>
</evidence>
<dbReference type="HOGENOM" id="CLU_1596149_0_0_1"/>
<dbReference type="AlphaFoldDB" id="B0W3R9"/>
<dbReference type="GO" id="GO:0003676">
    <property type="term" value="F:nucleic acid binding"/>
    <property type="evidence" value="ECO:0007669"/>
    <property type="project" value="InterPro"/>
</dbReference>